<dbReference type="Pfam" id="PF19474">
    <property type="entry name" value="DUF6011"/>
    <property type="match status" value="1"/>
</dbReference>
<protein>
    <submittedName>
        <fullName evidence="2">Uncharacterized protein</fullName>
    </submittedName>
</protein>
<evidence type="ECO:0000313" key="2">
    <source>
        <dbReference type="EMBL" id="RGD61042.1"/>
    </source>
</evidence>
<evidence type="ECO:0000256" key="1">
    <source>
        <dbReference type="SAM" id="MobiDB-lite"/>
    </source>
</evidence>
<accession>A0A373A013</accession>
<dbReference type="RefSeq" id="WP_117489234.1">
    <property type="nucleotide sequence ID" value="NZ_QVIG01000001.1"/>
</dbReference>
<comment type="caution">
    <text evidence="2">The sequence shown here is derived from an EMBL/GenBank/DDBJ whole genome shotgun (WGS) entry which is preliminary data.</text>
</comment>
<keyword evidence="3" id="KW-1185">Reference proteome</keyword>
<reference evidence="2 3" key="1">
    <citation type="submission" date="2018-08" db="EMBL/GenBank/DDBJ databases">
        <title>Diversity &amp; Physiological Properties of Lignin-Decomposing Actinobacteria from Soil.</title>
        <authorList>
            <person name="Roh S.G."/>
            <person name="Kim S.B."/>
        </authorList>
    </citation>
    <scope>NUCLEOTIDE SEQUENCE [LARGE SCALE GENOMIC DNA]</scope>
    <source>
        <strain evidence="2 3">MMS17-GH009</strain>
    </source>
</reference>
<feature type="region of interest" description="Disordered" evidence="1">
    <location>
        <begin position="1"/>
        <end position="79"/>
    </location>
</feature>
<dbReference type="EMBL" id="QVIG01000001">
    <property type="protein sequence ID" value="RGD61042.1"/>
    <property type="molecule type" value="Genomic_DNA"/>
</dbReference>
<gene>
    <name evidence="2" type="ORF">DR950_27680</name>
</gene>
<name>A0A373A013_9ACTN</name>
<sequence>MTSPTTPPGRPGPSGSTEPETLPGTDTAQTLRPRVTCRRCHRPLHDPESRMLRLGPECRDPAERVARYDVDQEPLPGVG</sequence>
<dbReference type="InterPro" id="IPR046053">
    <property type="entry name" value="DUF6011"/>
</dbReference>
<proteinExistence type="predicted"/>
<feature type="compositionally biased region" description="Basic and acidic residues" evidence="1">
    <location>
        <begin position="43"/>
        <end position="70"/>
    </location>
</feature>
<evidence type="ECO:0000313" key="3">
    <source>
        <dbReference type="Proteomes" id="UP000263377"/>
    </source>
</evidence>
<organism evidence="2 3">
    <name type="scientific">Kitasatospora xanthocidica</name>
    <dbReference type="NCBI Taxonomy" id="83382"/>
    <lineage>
        <taxon>Bacteria</taxon>
        <taxon>Bacillati</taxon>
        <taxon>Actinomycetota</taxon>
        <taxon>Actinomycetes</taxon>
        <taxon>Kitasatosporales</taxon>
        <taxon>Streptomycetaceae</taxon>
        <taxon>Kitasatospora</taxon>
    </lineage>
</organism>
<dbReference type="Proteomes" id="UP000263377">
    <property type="component" value="Unassembled WGS sequence"/>
</dbReference>
<feature type="compositionally biased region" description="Pro residues" evidence="1">
    <location>
        <begin position="1"/>
        <end position="11"/>
    </location>
</feature>
<dbReference type="AlphaFoldDB" id="A0A373A013"/>